<dbReference type="Pfam" id="PF01336">
    <property type="entry name" value="tRNA_anti-codon"/>
    <property type="match status" value="1"/>
</dbReference>
<dbReference type="Pfam" id="PF16995">
    <property type="entry name" value="tRNA-synt_2_TM"/>
    <property type="match status" value="1"/>
</dbReference>
<evidence type="ECO:0000256" key="6">
    <source>
        <dbReference type="ARBA" id="ARBA00022679"/>
    </source>
</evidence>
<feature type="transmembrane region" description="Helical" evidence="20">
    <location>
        <begin position="47"/>
        <end position="67"/>
    </location>
</feature>
<dbReference type="InterPro" id="IPR004365">
    <property type="entry name" value="NA-bd_OB_tRNA"/>
</dbReference>
<evidence type="ECO:0000256" key="16">
    <source>
        <dbReference type="ARBA" id="ARBA00024681"/>
    </source>
</evidence>
<evidence type="ECO:0000256" key="8">
    <source>
        <dbReference type="ARBA" id="ARBA00022723"/>
    </source>
</evidence>
<evidence type="ECO:0000256" key="15">
    <source>
        <dbReference type="ARBA" id="ARBA00023268"/>
    </source>
</evidence>
<comment type="function">
    <text evidence="16">Catalyzes the production of L-lysyl-tRNA(Lys)transfer and the transfer of a lysyl group from L-lysyl-tRNA(Lys) to membrane-bound phosphatidylglycerol (PG), which produces lysylphosphatidylglycerol (LPG), one of the components of the bacterial membrane with a positive net charge. LPG synthesis contributes to the resistance to cationic antimicrobial peptides (CAMPs) and likely protects M.tuberculosis against the CAMPs produced by competiting microorganisms (bacteriocins). In fact, the modification of anionic phosphatidylglycerol with positively charged L-lysine results in repulsion of the peptides.</text>
</comment>
<evidence type="ECO:0000256" key="19">
    <source>
        <dbReference type="HAMAP-Rule" id="MF_00252"/>
    </source>
</evidence>
<evidence type="ECO:0000256" key="18">
    <source>
        <dbReference type="ARBA" id="ARBA00048573"/>
    </source>
</evidence>
<comment type="catalytic activity">
    <reaction evidence="17">
        <text>L-lysyl-tRNA(Lys) + a 1,2-diacyl-sn-glycero-3-phospho-(1'-sn-glycerol) = a 1,2-diacyl-sn-glycero-3-phospho-1'-(3'-O-L-lysyl)-sn-glycerol + tRNA(Lys)</text>
        <dbReference type="Rhea" id="RHEA:10668"/>
        <dbReference type="Rhea" id="RHEA-COMP:9696"/>
        <dbReference type="Rhea" id="RHEA-COMP:9697"/>
        <dbReference type="ChEBI" id="CHEBI:64716"/>
        <dbReference type="ChEBI" id="CHEBI:75792"/>
        <dbReference type="ChEBI" id="CHEBI:78442"/>
        <dbReference type="ChEBI" id="CHEBI:78529"/>
        <dbReference type="EC" id="2.3.2.3"/>
    </reaction>
</comment>
<dbReference type="InterPro" id="IPR006195">
    <property type="entry name" value="aa-tRNA-synth_II"/>
</dbReference>
<feature type="transmembrane region" description="Helical" evidence="20">
    <location>
        <begin position="74"/>
        <end position="102"/>
    </location>
</feature>
<feature type="domain" description="Aminoacyl-transfer RNA synthetases class-II family profile" evidence="21">
    <location>
        <begin position="795"/>
        <end position="1104"/>
    </location>
</feature>
<feature type="transmembrane region" description="Helical" evidence="20">
    <location>
        <begin position="122"/>
        <end position="144"/>
    </location>
</feature>
<dbReference type="InterPro" id="IPR018149">
    <property type="entry name" value="Lys-tRNA-synth_II_C"/>
</dbReference>
<comment type="similarity">
    <text evidence="19">Belongs to the class-II aminoacyl-tRNA synthetase family.</text>
</comment>
<evidence type="ECO:0000256" key="10">
    <source>
        <dbReference type="ARBA" id="ARBA00022840"/>
    </source>
</evidence>
<keyword evidence="4" id="KW-1003">Cell membrane</keyword>
<dbReference type="InterPro" id="IPR024320">
    <property type="entry name" value="LPG_synthase_C"/>
</dbReference>
<keyword evidence="15" id="KW-0511">Multifunctional enzyme</keyword>
<comment type="similarity">
    <text evidence="3">In the C-terminal section; belongs to the class-II aminoacyl-tRNA synthetase family.</text>
</comment>
<keyword evidence="19" id="KW-0460">Magnesium</keyword>
<dbReference type="NCBIfam" id="TIGR00499">
    <property type="entry name" value="lysS_bact"/>
    <property type="match status" value="1"/>
</dbReference>
<dbReference type="EC" id="6.1.1.6" evidence="19"/>
<dbReference type="PANTHER" id="PTHR42918:SF15">
    <property type="entry name" value="LYSINE--TRNA LIGASE, CHLOROPLASTIC_MITOCHONDRIAL"/>
    <property type="match status" value="1"/>
</dbReference>
<dbReference type="PROSITE" id="PS50862">
    <property type="entry name" value="AA_TRNA_LIGASE_II"/>
    <property type="match status" value="1"/>
</dbReference>
<keyword evidence="11 20" id="KW-1133">Transmembrane helix</keyword>
<keyword evidence="13 19" id="KW-0030">Aminoacyl-tRNA synthetase</keyword>
<comment type="caution">
    <text evidence="22">The sequence shown here is derived from an EMBL/GenBank/DDBJ whole genome shotgun (WGS) entry which is preliminary data.</text>
</comment>
<name>A0ABS4UC79_9ACTN</name>
<dbReference type="Pfam" id="PF00152">
    <property type="entry name" value="tRNA-synt_2"/>
    <property type="match status" value="1"/>
</dbReference>
<protein>
    <recommendedName>
        <fullName evidence="19">Lysine--tRNA ligase</fullName>
        <ecNumber evidence="19">6.1.1.6</ecNumber>
    </recommendedName>
    <alternativeName>
        <fullName evidence="19">Lysyl-tRNA synthetase</fullName>
        <shortName evidence="19">LysRS</shortName>
    </alternativeName>
</protein>
<dbReference type="GO" id="GO:0004824">
    <property type="term" value="F:lysine-tRNA ligase activity"/>
    <property type="evidence" value="ECO:0007669"/>
    <property type="project" value="UniProtKB-EC"/>
</dbReference>
<dbReference type="Gene3D" id="3.30.930.10">
    <property type="entry name" value="Bira Bifunctional Protein, Domain 2"/>
    <property type="match status" value="1"/>
</dbReference>
<dbReference type="Proteomes" id="UP000755585">
    <property type="component" value="Unassembled WGS sequence"/>
</dbReference>
<dbReference type="SUPFAM" id="SSF50249">
    <property type="entry name" value="Nucleic acid-binding proteins"/>
    <property type="match status" value="1"/>
</dbReference>
<comment type="cofactor">
    <cofactor evidence="19">
        <name>Mg(2+)</name>
        <dbReference type="ChEBI" id="CHEBI:18420"/>
    </cofactor>
    <text evidence="19">Binds 3 Mg(2+) ions per subunit.</text>
</comment>
<evidence type="ECO:0000256" key="2">
    <source>
        <dbReference type="ARBA" id="ARBA00005270"/>
    </source>
</evidence>
<evidence type="ECO:0000256" key="20">
    <source>
        <dbReference type="SAM" id="Phobius"/>
    </source>
</evidence>
<keyword evidence="6" id="KW-0808">Transferase</keyword>
<evidence type="ECO:0000313" key="22">
    <source>
        <dbReference type="EMBL" id="MBP2349236.1"/>
    </source>
</evidence>
<keyword evidence="5 19" id="KW-0436">Ligase</keyword>
<keyword evidence="9 19" id="KW-0547">Nucleotide-binding</keyword>
<evidence type="ECO:0000256" key="13">
    <source>
        <dbReference type="ARBA" id="ARBA00023146"/>
    </source>
</evidence>
<feature type="transmembrane region" description="Helical" evidence="20">
    <location>
        <begin position="156"/>
        <end position="178"/>
    </location>
</feature>
<evidence type="ECO:0000256" key="5">
    <source>
        <dbReference type="ARBA" id="ARBA00022598"/>
    </source>
</evidence>
<dbReference type="HAMAP" id="MF_00252">
    <property type="entry name" value="Lys_tRNA_synth_class2"/>
    <property type="match status" value="1"/>
</dbReference>
<dbReference type="CDD" id="cd04322">
    <property type="entry name" value="LysRS_N"/>
    <property type="match status" value="1"/>
</dbReference>
<keyword evidence="20" id="KW-0472">Membrane</keyword>
<comment type="catalytic activity">
    <reaction evidence="18 19">
        <text>tRNA(Lys) + L-lysine + ATP = L-lysyl-tRNA(Lys) + AMP + diphosphate</text>
        <dbReference type="Rhea" id="RHEA:20792"/>
        <dbReference type="Rhea" id="RHEA-COMP:9696"/>
        <dbReference type="Rhea" id="RHEA-COMP:9697"/>
        <dbReference type="ChEBI" id="CHEBI:30616"/>
        <dbReference type="ChEBI" id="CHEBI:32551"/>
        <dbReference type="ChEBI" id="CHEBI:33019"/>
        <dbReference type="ChEBI" id="CHEBI:78442"/>
        <dbReference type="ChEBI" id="CHEBI:78529"/>
        <dbReference type="ChEBI" id="CHEBI:456215"/>
        <dbReference type="EC" id="6.1.1.6"/>
    </reaction>
</comment>
<keyword evidence="14" id="KW-0046">Antibiotic resistance</keyword>
<dbReference type="InterPro" id="IPR004364">
    <property type="entry name" value="Aa-tRNA-synt_II"/>
</dbReference>
<comment type="subcellular location">
    <subcellularLocation>
        <location evidence="1">Cell membrane</location>
        <topology evidence="1">Multi-pass membrane protein</topology>
    </subcellularLocation>
    <subcellularLocation>
        <location evidence="19">Cytoplasm</location>
    </subcellularLocation>
</comment>
<dbReference type="RefSeq" id="WP_307863095.1">
    <property type="nucleotide sequence ID" value="NZ_BAAAVU010000028.1"/>
</dbReference>
<comment type="subunit">
    <text evidence="19">Homodimer.</text>
</comment>
<dbReference type="InterPro" id="IPR044136">
    <property type="entry name" value="Lys-tRNA-ligase_II_N"/>
</dbReference>
<dbReference type="PANTHER" id="PTHR42918">
    <property type="entry name" value="LYSYL-TRNA SYNTHETASE"/>
    <property type="match status" value="1"/>
</dbReference>
<evidence type="ECO:0000256" key="17">
    <source>
        <dbReference type="ARBA" id="ARBA00047540"/>
    </source>
</evidence>
<evidence type="ECO:0000256" key="1">
    <source>
        <dbReference type="ARBA" id="ARBA00004651"/>
    </source>
</evidence>
<sequence length="1108" mass="122333">MWKHRAAVWVGRIVVVASVWSFVAIPLRFGVPRLVKHVDVAFDFVGIPAGHTIFSAVYLAVVGSALLRGKRAALLWVLWVFEALWLLAQVAGIAFTSVRLANPTDAELLRDFGPASVQDLEWGIVQAVVVAGIVVLLWTIRSAFPARLAPGSRRLAIGALVFGMLISIAVSITLTQLFPRTLSGQRQKIGWAVIAALGQSRNKMGGHEGHGWIGLSVGAISAASLVVAFWIFLRSAQRVRYLTQPEELEVRRLLLLHGERDSLGYFATRRDKAVVFAPGNDAAIAYRVVNGVSLASGDPLGDPVAWPAAIQRWLAEARRYGWSPAVLSASEEAAQAYVDAGLRALSMGDEAIIDVADFTLEGRTMRPVRQAVTRVQRAGYHAEVVRHGDLSPEALAEYVHLTEKWRGARTERGFSMALGRLGDPADARCVMVIARDAEGVVRGLLSFVPWGVRGVSLDLMRRDPESANGLMEFMVTSLIDASSDLGIHRISLNFAMFREIFSDAERVGAGPVLRLANALLTGASRFWQLESLYQSNEKYLPRWSPRLMCYSRGASLAQVVLAAGTAEGFLPAPRPWTRVDSVEAAERHAIMATDGRAFAAAVREQEDELLRPVLPVRKLTEQEQIRRTKLAELVAAGIDPYPVSVPRTETLERVRELYPNLPPDHHTDHIVSVTGRVLRMRDHGGLSFAQLQDGLTQLQVMLTTESCGDVPLDQWRRFVDIGDHVSVTGEIVTSRRGELSIAATTWAMAAKCLHPLPDKRKGFTDPEARVRQRHIDLVMNPDSLRMMQQRSAAVRALRNGFETRGFVEVETPMLQAVHGGANARPFVTHINAYDTDLFLRIAPELFLKRLSVGGMGKIFELNRNFRNEGADATHNPEFTSVEAYQPYADYVVMRELTRELLIEAATAVYDKPVVRRDGEEIDISGDWPVITVHDAVCRAAGTPIDPDTPVQRLRELCAEHGVHTTFEMTAGELVLELYDELVEPNTLLPTFYTDFPLETSPLTRTHRSEPRLAERWDLVAFGAEIGTAYSELVDPVEQRRRLTEQSLKAAAGDPEAMSLDEDFLSALEYAMPPSGGLGIGVDRVMMMLTGQNIRSTLAFPFVRPAARD</sequence>
<keyword evidence="10 19" id="KW-0067">ATP-binding</keyword>
<feature type="transmembrane region" description="Helical" evidence="20">
    <location>
        <begin position="212"/>
        <end position="233"/>
    </location>
</feature>
<dbReference type="EMBL" id="JAGINT010000001">
    <property type="protein sequence ID" value="MBP2349236.1"/>
    <property type="molecule type" value="Genomic_DNA"/>
</dbReference>
<dbReference type="InterPro" id="IPR002313">
    <property type="entry name" value="Lys-tRNA-ligase_II"/>
</dbReference>
<keyword evidence="7 20" id="KW-0812">Transmembrane</keyword>
<evidence type="ECO:0000256" key="14">
    <source>
        <dbReference type="ARBA" id="ARBA00023251"/>
    </source>
</evidence>
<evidence type="ECO:0000256" key="3">
    <source>
        <dbReference type="ARBA" id="ARBA00009968"/>
    </source>
</evidence>
<keyword evidence="19" id="KW-0648">Protein biosynthesis</keyword>
<feature type="transmembrane region" description="Helical" evidence="20">
    <location>
        <begin position="7"/>
        <end position="27"/>
    </location>
</feature>
<evidence type="ECO:0000259" key="21">
    <source>
        <dbReference type="PROSITE" id="PS50862"/>
    </source>
</evidence>
<dbReference type="SUPFAM" id="SSF55681">
    <property type="entry name" value="Class II aaRS and biotin synthetases"/>
    <property type="match status" value="1"/>
</dbReference>
<organism evidence="22 23">
    <name type="scientific">Kribbella aluminosa</name>
    <dbReference type="NCBI Taxonomy" id="416017"/>
    <lineage>
        <taxon>Bacteria</taxon>
        <taxon>Bacillati</taxon>
        <taxon>Actinomycetota</taxon>
        <taxon>Actinomycetes</taxon>
        <taxon>Propionibacteriales</taxon>
        <taxon>Kribbellaceae</taxon>
        <taxon>Kribbella</taxon>
    </lineage>
</organism>
<feature type="binding site" evidence="19">
    <location>
        <position position="1024"/>
    </location>
    <ligand>
        <name>Mg(2+)</name>
        <dbReference type="ChEBI" id="CHEBI:18420"/>
        <label>1</label>
    </ligand>
</feature>
<evidence type="ECO:0000256" key="9">
    <source>
        <dbReference type="ARBA" id="ARBA00022741"/>
    </source>
</evidence>
<feature type="binding site" evidence="19">
    <location>
        <position position="1024"/>
    </location>
    <ligand>
        <name>Mg(2+)</name>
        <dbReference type="ChEBI" id="CHEBI:18420"/>
        <label>2</label>
    </ligand>
</feature>
<accession>A0ABS4UC79</accession>
<comment type="similarity">
    <text evidence="2">In the N-terminal section; belongs to the LPG synthetase family.</text>
</comment>
<dbReference type="NCBIfam" id="NF001756">
    <property type="entry name" value="PRK00484.1"/>
    <property type="match status" value="1"/>
</dbReference>
<keyword evidence="12" id="KW-0443">Lipid metabolism</keyword>
<dbReference type="PRINTS" id="PR00982">
    <property type="entry name" value="TRNASYNTHLYS"/>
</dbReference>
<keyword evidence="8 19" id="KW-0479">Metal-binding</keyword>
<feature type="binding site" evidence="19">
    <location>
        <position position="1017"/>
    </location>
    <ligand>
        <name>Mg(2+)</name>
        <dbReference type="ChEBI" id="CHEBI:18420"/>
        <label>1</label>
    </ligand>
</feature>
<dbReference type="InterPro" id="IPR012340">
    <property type="entry name" value="NA-bd_OB-fold"/>
</dbReference>
<dbReference type="NCBIfam" id="NF002821">
    <property type="entry name" value="PRK02983.1"/>
    <property type="match status" value="1"/>
</dbReference>
<dbReference type="Pfam" id="PF09924">
    <property type="entry name" value="LPG_synthase_C"/>
    <property type="match status" value="1"/>
</dbReference>
<dbReference type="Gene3D" id="2.40.50.140">
    <property type="entry name" value="Nucleic acid-binding proteins"/>
    <property type="match status" value="1"/>
</dbReference>
<evidence type="ECO:0000256" key="12">
    <source>
        <dbReference type="ARBA" id="ARBA00023098"/>
    </source>
</evidence>
<evidence type="ECO:0000256" key="11">
    <source>
        <dbReference type="ARBA" id="ARBA00022989"/>
    </source>
</evidence>
<keyword evidence="23" id="KW-1185">Reference proteome</keyword>
<proteinExistence type="inferred from homology"/>
<evidence type="ECO:0000256" key="4">
    <source>
        <dbReference type="ARBA" id="ARBA00022475"/>
    </source>
</evidence>
<dbReference type="InterPro" id="IPR031553">
    <property type="entry name" value="tRNA-synt_2_TM"/>
</dbReference>
<reference evidence="22 23" key="1">
    <citation type="submission" date="2021-03" db="EMBL/GenBank/DDBJ databases">
        <title>Sequencing the genomes of 1000 actinobacteria strains.</title>
        <authorList>
            <person name="Klenk H.-P."/>
        </authorList>
    </citation>
    <scope>NUCLEOTIDE SEQUENCE [LARGE SCALE GENOMIC DNA]</scope>
    <source>
        <strain evidence="22 23">DSM 18824</strain>
    </source>
</reference>
<keyword evidence="19" id="KW-0963">Cytoplasm</keyword>
<evidence type="ECO:0000313" key="23">
    <source>
        <dbReference type="Proteomes" id="UP000755585"/>
    </source>
</evidence>
<gene>
    <name evidence="19" type="primary">lysS</name>
    <name evidence="22" type="ORF">JOF29_000319</name>
</gene>
<dbReference type="InterPro" id="IPR045864">
    <property type="entry name" value="aa-tRNA-synth_II/BPL/LPL"/>
</dbReference>
<evidence type="ECO:0000256" key="7">
    <source>
        <dbReference type="ARBA" id="ARBA00022692"/>
    </source>
</evidence>